<evidence type="ECO:0000313" key="2">
    <source>
        <dbReference type="Proteomes" id="UP000199603"/>
    </source>
</evidence>
<dbReference type="Gene3D" id="2.30.110.10">
    <property type="entry name" value="Electron Transport, Fmn-binding Protein, Chain A"/>
    <property type="match status" value="1"/>
</dbReference>
<dbReference type="InterPro" id="IPR012349">
    <property type="entry name" value="Split_barrel_FMN-bd"/>
</dbReference>
<dbReference type="EMBL" id="FNAG01000003">
    <property type="protein sequence ID" value="SDD53402.1"/>
    <property type="molecule type" value="Genomic_DNA"/>
</dbReference>
<name>A0A1G6VIF8_9GAMM</name>
<dbReference type="SUPFAM" id="SSF50475">
    <property type="entry name" value="FMN-binding split barrel"/>
    <property type="match status" value="1"/>
</dbReference>
<gene>
    <name evidence="1" type="ORF">SAMN04488509_103104</name>
</gene>
<dbReference type="InterPro" id="IPR007396">
    <property type="entry name" value="TR_PAI2-type"/>
</dbReference>
<dbReference type="RefSeq" id="WP_091241165.1">
    <property type="nucleotide sequence ID" value="NZ_FNAG01000003.1"/>
</dbReference>
<dbReference type="AlphaFoldDB" id="A0A1G6VIF8"/>
<evidence type="ECO:0000313" key="1">
    <source>
        <dbReference type="EMBL" id="SDD53402.1"/>
    </source>
</evidence>
<proteinExistence type="predicted"/>
<accession>A0A1G6VIF8</accession>
<sequence length="209" mass="22736">MYTPAAFQLDEPAALALIDAHPLATLVCSDAEGSEVNLLPLLRVGGSALIGHIARANPLWQRFAEGARALAVFHGAQGYVHPGWYPAKREHGKVVPTWNYEAVVVHGRIRWQHDAATLLSRVEALTRHMEAPRTEPWQVSDAPPAYTEALLRAIVGLHIDIERIEAKAKLSQNHPAANREGVIQGLVDPDDPRADPALAAAMSARALDR</sequence>
<dbReference type="Proteomes" id="UP000199603">
    <property type="component" value="Unassembled WGS sequence"/>
</dbReference>
<keyword evidence="2" id="KW-1185">Reference proteome</keyword>
<dbReference type="PANTHER" id="PTHR35802:SF1">
    <property type="entry name" value="PROTEASE SYNTHASE AND SPORULATION PROTEIN PAI 2"/>
    <property type="match status" value="1"/>
</dbReference>
<reference evidence="1 2" key="1">
    <citation type="submission" date="2016-10" db="EMBL/GenBank/DDBJ databases">
        <authorList>
            <person name="de Groot N.N."/>
        </authorList>
    </citation>
    <scope>NUCLEOTIDE SEQUENCE [LARGE SCALE GENOMIC DNA]</scope>
    <source>
        <strain evidence="1 2">DSM 16957</strain>
    </source>
</reference>
<dbReference type="PIRSF" id="PIRSF010372">
    <property type="entry name" value="PaiB"/>
    <property type="match status" value="1"/>
</dbReference>
<dbReference type="PANTHER" id="PTHR35802">
    <property type="entry name" value="PROTEASE SYNTHASE AND SPORULATION PROTEIN PAI 2"/>
    <property type="match status" value="1"/>
</dbReference>
<organism evidence="1 2">
    <name type="scientific">Aquimonas voraii</name>
    <dbReference type="NCBI Taxonomy" id="265719"/>
    <lineage>
        <taxon>Bacteria</taxon>
        <taxon>Pseudomonadati</taxon>
        <taxon>Pseudomonadota</taxon>
        <taxon>Gammaproteobacteria</taxon>
        <taxon>Lysobacterales</taxon>
        <taxon>Lysobacteraceae</taxon>
        <taxon>Aquimonas</taxon>
    </lineage>
</organism>
<dbReference type="Pfam" id="PF04299">
    <property type="entry name" value="FMN_bind_2"/>
    <property type="match status" value="1"/>
</dbReference>
<protein>
    <submittedName>
        <fullName evidence="1">Negative transcriptional regulator, PaiB family</fullName>
    </submittedName>
</protein>
<dbReference type="OrthoDB" id="9794948at2"/>